<proteinExistence type="inferred from homology"/>
<evidence type="ECO:0000256" key="8">
    <source>
        <dbReference type="ARBA" id="ARBA00022989"/>
    </source>
</evidence>
<dbReference type="GO" id="GO:0015031">
    <property type="term" value="P:protein transport"/>
    <property type="evidence" value="ECO:0007669"/>
    <property type="project" value="UniProtKB-KW"/>
</dbReference>
<evidence type="ECO:0000256" key="4">
    <source>
        <dbReference type="ARBA" id="ARBA00022448"/>
    </source>
</evidence>
<dbReference type="PANTHER" id="PTHR12504:SF0">
    <property type="entry name" value="MITOCHONDRIAL IMPORT RECEPTOR SUBUNIT TOM22 HOMOLOG"/>
    <property type="match status" value="1"/>
</dbReference>
<dbReference type="EMBL" id="JBICBT010001244">
    <property type="protein sequence ID" value="KAL3076734.1"/>
    <property type="molecule type" value="Genomic_DNA"/>
</dbReference>
<evidence type="ECO:0000256" key="11">
    <source>
        <dbReference type="ARBA" id="ARBA00023136"/>
    </source>
</evidence>
<reference evidence="13 15" key="1">
    <citation type="submission" date="2024-10" db="EMBL/GenBank/DDBJ databases">
        <authorList>
            <person name="Kim D."/>
        </authorList>
    </citation>
    <scope>NUCLEOTIDE SEQUENCE [LARGE SCALE GENOMIC DNA]</scope>
    <source>
        <strain evidence="13">BH-2024</strain>
    </source>
</reference>
<keyword evidence="9" id="KW-0811">Translocation</keyword>
<evidence type="ECO:0000256" key="2">
    <source>
        <dbReference type="ARBA" id="ARBA00009874"/>
    </source>
</evidence>
<keyword evidence="4" id="KW-0813">Transport</keyword>
<evidence type="ECO:0000313" key="14">
    <source>
        <dbReference type="EMBL" id="KAL3122781.1"/>
    </source>
</evidence>
<dbReference type="InterPro" id="IPR005683">
    <property type="entry name" value="Tom22"/>
</dbReference>
<keyword evidence="6" id="KW-1000">Mitochondrion outer membrane</keyword>
<dbReference type="AlphaFoldDB" id="A0ABD2I9F2"/>
<protein>
    <recommendedName>
        <fullName evidence="3">Mitochondrial import receptor subunit TOM22 homolog</fullName>
    </recommendedName>
</protein>
<dbReference type="Pfam" id="PF04281">
    <property type="entry name" value="Tom22"/>
    <property type="match status" value="1"/>
</dbReference>
<keyword evidence="11" id="KW-0472">Membrane</keyword>
<keyword evidence="12" id="KW-0675">Receptor</keyword>
<evidence type="ECO:0000256" key="12">
    <source>
        <dbReference type="ARBA" id="ARBA00023170"/>
    </source>
</evidence>
<comment type="caution">
    <text evidence="13">The sequence shown here is derived from an EMBL/GenBank/DDBJ whole genome shotgun (WGS) entry which is preliminary data.</text>
</comment>
<evidence type="ECO:0000256" key="9">
    <source>
        <dbReference type="ARBA" id="ARBA00023010"/>
    </source>
</evidence>
<sequence length="114" mass="12988">MTHIQFGPQQPEVEEDLVNWDEVPDEELEETTFERLEGLKEMFPTPVRSAVTTTVQLTWVVAKNSFSFARSAAWVLSTSALLMVMPYIVDKELHDVEKAQLKQQQQLLLGGRPS</sequence>
<evidence type="ECO:0000256" key="3">
    <source>
        <dbReference type="ARBA" id="ARBA00016229"/>
    </source>
</evidence>
<evidence type="ECO:0000256" key="6">
    <source>
        <dbReference type="ARBA" id="ARBA00022787"/>
    </source>
</evidence>
<name>A0ABD2I9F2_9BILA</name>
<comment type="similarity">
    <text evidence="2">Belongs to the Tom22 family.</text>
</comment>
<keyword evidence="7" id="KW-0653">Protein transport</keyword>
<evidence type="ECO:0000256" key="7">
    <source>
        <dbReference type="ARBA" id="ARBA00022927"/>
    </source>
</evidence>
<dbReference type="Proteomes" id="UP001620626">
    <property type="component" value="Unassembled WGS sequence"/>
</dbReference>
<evidence type="ECO:0000256" key="1">
    <source>
        <dbReference type="ARBA" id="ARBA00004572"/>
    </source>
</evidence>
<evidence type="ECO:0000313" key="13">
    <source>
        <dbReference type="EMBL" id="KAL3076734.1"/>
    </source>
</evidence>
<dbReference type="CDD" id="cd22884">
    <property type="entry name" value="TOM22"/>
    <property type="match status" value="1"/>
</dbReference>
<evidence type="ECO:0000313" key="15">
    <source>
        <dbReference type="Proteomes" id="UP001620626"/>
    </source>
</evidence>
<keyword evidence="10" id="KW-0496">Mitochondrion</keyword>
<dbReference type="PANTHER" id="PTHR12504">
    <property type="entry name" value="MITOCHONDRIAL IMPORT RECEPTOR SUBUNIT TOM22"/>
    <property type="match status" value="1"/>
</dbReference>
<evidence type="ECO:0000256" key="5">
    <source>
        <dbReference type="ARBA" id="ARBA00022692"/>
    </source>
</evidence>
<keyword evidence="5" id="KW-0812">Transmembrane</keyword>
<gene>
    <name evidence="14" type="ORF">niasHT_008471</name>
    <name evidence="13" type="ORF">niasHT_035975</name>
</gene>
<keyword evidence="8" id="KW-1133">Transmembrane helix</keyword>
<dbReference type="GO" id="GO:0005741">
    <property type="term" value="C:mitochondrial outer membrane"/>
    <property type="evidence" value="ECO:0007669"/>
    <property type="project" value="UniProtKB-SubCell"/>
</dbReference>
<evidence type="ECO:0000256" key="10">
    <source>
        <dbReference type="ARBA" id="ARBA00023128"/>
    </source>
</evidence>
<comment type="subcellular location">
    <subcellularLocation>
        <location evidence="1">Mitochondrion outer membrane</location>
        <topology evidence="1">Single-pass membrane protein</topology>
    </subcellularLocation>
</comment>
<dbReference type="EMBL" id="JBICBT010000127">
    <property type="protein sequence ID" value="KAL3122781.1"/>
    <property type="molecule type" value="Genomic_DNA"/>
</dbReference>
<accession>A0ABD2I9F2</accession>
<keyword evidence="15" id="KW-1185">Reference proteome</keyword>
<organism evidence="13 15">
    <name type="scientific">Heterodera trifolii</name>
    <dbReference type="NCBI Taxonomy" id="157864"/>
    <lineage>
        <taxon>Eukaryota</taxon>
        <taxon>Metazoa</taxon>
        <taxon>Ecdysozoa</taxon>
        <taxon>Nematoda</taxon>
        <taxon>Chromadorea</taxon>
        <taxon>Rhabditida</taxon>
        <taxon>Tylenchina</taxon>
        <taxon>Tylenchomorpha</taxon>
        <taxon>Tylenchoidea</taxon>
        <taxon>Heteroderidae</taxon>
        <taxon>Heteroderinae</taxon>
        <taxon>Heterodera</taxon>
    </lineage>
</organism>